<dbReference type="Proteomes" id="UP000095283">
    <property type="component" value="Unplaced"/>
</dbReference>
<reference evidence="2" key="1">
    <citation type="submission" date="2016-11" db="UniProtKB">
        <authorList>
            <consortium name="WormBaseParasite"/>
        </authorList>
    </citation>
    <scope>IDENTIFICATION</scope>
</reference>
<dbReference type="AlphaFoldDB" id="A0A1I7W9Q4"/>
<dbReference type="WBParaSite" id="Hba_01383">
    <property type="protein sequence ID" value="Hba_01383"/>
    <property type="gene ID" value="Hba_01383"/>
</dbReference>
<evidence type="ECO:0000313" key="1">
    <source>
        <dbReference type="Proteomes" id="UP000095283"/>
    </source>
</evidence>
<organism evidence="1 2">
    <name type="scientific">Heterorhabditis bacteriophora</name>
    <name type="common">Entomopathogenic nematode worm</name>
    <dbReference type="NCBI Taxonomy" id="37862"/>
    <lineage>
        <taxon>Eukaryota</taxon>
        <taxon>Metazoa</taxon>
        <taxon>Ecdysozoa</taxon>
        <taxon>Nematoda</taxon>
        <taxon>Chromadorea</taxon>
        <taxon>Rhabditida</taxon>
        <taxon>Rhabditina</taxon>
        <taxon>Rhabditomorpha</taxon>
        <taxon>Strongyloidea</taxon>
        <taxon>Heterorhabditidae</taxon>
        <taxon>Heterorhabditis</taxon>
    </lineage>
</organism>
<protein>
    <submittedName>
        <fullName evidence="2">Uncharacterized protein</fullName>
    </submittedName>
</protein>
<evidence type="ECO:0000313" key="2">
    <source>
        <dbReference type="WBParaSite" id="Hba_01383"/>
    </source>
</evidence>
<sequence length="40" mass="4760">MNQIARKSMFLLLEYLCARYCVDMDENANTPEFLVFNLKN</sequence>
<keyword evidence="1" id="KW-1185">Reference proteome</keyword>
<proteinExistence type="predicted"/>
<accession>A0A1I7W9Q4</accession>
<name>A0A1I7W9Q4_HETBA</name>